<feature type="transmembrane region" description="Helical" evidence="6">
    <location>
        <begin position="7"/>
        <end position="26"/>
    </location>
</feature>
<keyword evidence="8" id="KW-1185">Reference proteome</keyword>
<keyword evidence="2" id="KW-1003">Cell membrane</keyword>
<evidence type="ECO:0000256" key="6">
    <source>
        <dbReference type="SAM" id="Phobius"/>
    </source>
</evidence>
<dbReference type="GO" id="GO:0005886">
    <property type="term" value="C:plasma membrane"/>
    <property type="evidence" value="ECO:0007669"/>
    <property type="project" value="UniProtKB-SubCell"/>
</dbReference>
<dbReference type="InterPro" id="IPR005598">
    <property type="entry name" value="ATP_synth_I"/>
</dbReference>
<evidence type="ECO:0000313" key="8">
    <source>
        <dbReference type="Proteomes" id="UP000650466"/>
    </source>
</evidence>
<keyword evidence="4 6" id="KW-1133">Transmembrane helix</keyword>
<evidence type="ECO:0000256" key="4">
    <source>
        <dbReference type="ARBA" id="ARBA00022989"/>
    </source>
</evidence>
<keyword evidence="3 6" id="KW-0812">Transmembrane</keyword>
<feature type="transmembrane region" description="Helical" evidence="6">
    <location>
        <begin position="96"/>
        <end position="119"/>
    </location>
</feature>
<dbReference type="Proteomes" id="UP000650466">
    <property type="component" value="Unassembled WGS sequence"/>
</dbReference>
<dbReference type="RefSeq" id="WP_188178095.1">
    <property type="nucleotide sequence ID" value="NZ_JACVVD010000018.1"/>
</dbReference>
<feature type="transmembrane region" description="Helical" evidence="6">
    <location>
        <begin position="73"/>
        <end position="90"/>
    </location>
</feature>
<evidence type="ECO:0000256" key="5">
    <source>
        <dbReference type="ARBA" id="ARBA00023136"/>
    </source>
</evidence>
<comment type="subcellular location">
    <subcellularLocation>
        <location evidence="1">Cell membrane</location>
        <topology evidence="1">Multi-pass membrane protein</topology>
    </subcellularLocation>
</comment>
<evidence type="ECO:0000256" key="3">
    <source>
        <dbReference type="ARBA" id="ARBA00022692"/>
    </source>
</evidence>
<evidence type="ECO:0000256" key="2">
    <source>
        <dbReference type="ARBA" id="ARBA00022475"/>
    </source>
</evidence>
<comment type="caution">
    <text evidence="7">The sequence shown here is derived from an EMBL/GenBank/DDBJ whole genome shotgun (WGS) entry which is preliminary data.</text>
</comment>
<organism evidence="7 8">
    <name type="scientific">Paenibacillus sedimenti</name>
    <dbReference type="NCBI Taxonomy" id="2770274"/>
    <lineage>
        <taxon>Bacteria</taxon>
        <taxon>Bacillati</taxon>
        <taxon>Bacillota</taxon>
        <taxon>Bacilli</taxon>
        <taxon>Bacillales</taxon>
        <taxon>Paenibacillaceae</taxon>
        <taxon>Paenibacillus</taxon>
    </lineage>
</organism>
<protein>
    <submittedName>
        <fullName evidence="7">ATP synthase subunit I</fullName>
    </submittedName>
</protein>
<accession>A0A926KYK4</accession>
<evidence type="ECO:0000313" key="7">
    <source>
        <dbReference type="EMBL" id="MBD0384320.1"/>
    </source>
</evidence>
<dbReference type="Pfam" id="PF03899">
    <property type="entry name" value="ATP-synt_I"/>
    <property type="match status" value="1"/>
</dbReference>
<name>A0A926KYK4_9BACL</name>
<reference evidence="7" key="1">
    <citation type="submission" date="2020-09" db="EMBL/GenBank/DDBJ databases">
        <title>Draft Genome Sequence of Paenibacillus sp. WST5.</title>
        <authorList>
            <person name="Bao Z."/>
        </authorList>
    </citation>
    <scope>NUCLEOTIDE SEQUENCE</scope>
    <source>
        <strain evidence="7">WST5</strain>
    </source>
</reference>
<gene>
    <name evidence="7" type="ORF">ICC18_30165</name>
</gene>
<keyword evidence="5 6" id="KW-0472">Membrane</keyword>
<proteinExistence type="predicted"/>
<evidence type="ECO:0000256" key="1">
    <source>
        <dbReference type="ARBA" id="ARBA00004651"/>
    </source>
</evidence>
<feature type="transmembrane region" description="Helical" evidence="6">
    <location>
        <begin position="32"/>
        <end position="52"/>
    </location>
</feature>
<dbReference type="EMBL" id="JACVVD010000018">
    <property type="protein sequence ID" value="MBD0384320.1"/>
    <property type="molecule type" value="Genomic_DNA"/>
</dbReference>
<sequence length="123" mass="13706">MNDQLKTLYRAELICISVCLLIWSVAPSYRTYAIGFVVGSIVSAINAWMLMMKIKSVSLQGENAAPKRLNAGFISRACMAIIAMMVAVKFPEQVSVVFTIIGLFYVQMVTLLMGILFIFKRKS</sequence>
<dbReference type="AlphaFoldDB" id="A0A926KYK4"/>